<dbReference type="AlphaFoldDB" id="A0A1H2JPD5"/>
<organism evidence="1 2">
    <name type="scientific">Pseudomonas fragi</name>
    <dbReference type="NCBI Taxonomy" id="296"/>
    <lineage>
        <taxon>Bacteria</taxon>
        <taxon>Pseudomonadati</taxon>
        <taxon>Pseudomonadota</taxon>
        <taxon>Gammaproteobacteria</taxon>
        <taxon>Pseudomonadales</taxon>
        <taxon>Pseudomonadaceae</taxon>
        <taxon>Pseudomonas</taxon>
    </lineage>
</organism>
<dbReference type="EMBL" id="NQKQ01000035">
    <property type="protein sequence ID" value="PAA05275.1"/>
    <property type="molecule type" value="Genomic_DNA"/>
</dbReference>
<dbReference type="RefSeq" id="WP_016779320.1">
    <property type="nucleotide sequence ID" value="NZ_CP064354.1"/>
</dbReference>
<reference evidence="1 2" key="1">
    <citation type="submission" date="2017-08" db="EMBL/GenBank/DDBJ databases">
        <title>Genomic and metabolic characterisation of spoilage-associated Pseudomonas species.</title>
        <authorList>
            <person name="Stanborough T."/>
            <person name="Fegan N."/>
            <person name="Powell S.M."/>
            <person name="Singh T."/>
            <person name="Tamplin M.L."/>
            <person name="Chandry P.S."/>
        </authorList>
    </citation>
    <scope>NUCLEOTIDE SEQUENCE [LARGE SCALE GENOMIC DNA]</scope>
    <source>
        <strain evidence="1 2">F1801</strain>
    </source>
</reference>
<proteinExistence type="predicted"/>
<dbReference type="Proteomes" id="UP000215861">
    <property type="component" value="Unassembled WGS sequence"/>
</dbReference>
<dbReference type="InterPro" id="IPR011010">
    <property type="entry name" value="DNA_brk_join_enz"/>
</dbReference>
<dbReference type="GeneID" id="72390231"/>
<comment type="caution">
    <text evidence="1">The sequence shown here is derived from an EMBL/GenBank/DDBJ whole genome shotgun (WGS) entry which is preliminary data.</text>
</comment>
<accession>A0A1H2JPD5</accession>
<dbReference type="OrthoDB" id="8914001at2"/>
<gene>
    <name evidence="1" type="ORF">CJU81_21985</name>
</gene>
<name>A0A1H2JPD5_PSEFR</name>
<dbReference type="GO" id="GO:0003677">
    <property type="term" value="F:DNA binding"/>
    <property type="evidence" value="ECO:0007669"/>
    <property type="project" value="InterPro"/>
</dbReference>
<dbReference type="SUPFAM" id="SSF56349">
    <property type="entry name" value="DNA breaking-rejoining enzymes"/>
    <property type="match status" value="1"/>
</dbReference>
<evidence type="ECO:0000313" key="2">
    <source>
        <dbReference type="Proteomes" id="UP000215861"/>
    </source>
</evidence>
<protein>
    <submittedName>
        <fullName evidence="1">Site-specific recombinase</fullName>
    </submittedName>
</protein>
<evidence type="ECO:0000313" key="1">
    <source>
        <dbReference type="EMBL" id="PAA05275.1"/>
    </source>
</evidence>
<sequence>MQYPEHLAHFASLFKKRDISHFMSAPWLVSSFRDPVWKYNFGFKTDQDLDWSVHLYDGSLLTDPQHVKLLNSLQCWLIAATQNSAGPGFTNSWASQAASFRRTLTLIDHILQGAEALELVEHGLSALTYDVMCDIIEQVGTSSYVAVSTYDWNNRLANYCISLLEETSPAAIDKCLEDYPSISDITPLQLEENVLDIPLELIPRVRAALYINKMYHTHPNGGVNVNSVWVSAQLYNDTLAGKRRLKPLHSILGFIWRNDRFIREVDGAPVTNGNPDRMTKRDLVLYRTAFTILQKISALDFPLPTPEDLREIATYKVTGAAMGRFKNVPTPIIFKAIKDGIEFHFEYGPQLLESYVNIAKYSVKHKVNITGIPDTTILSLLEPSIAKLGVQYLGISTRSNGRDPGTELKESKELYFSKLRGNVGLLELIAVYYGSIQLLVGATMAKRGCELRGLDPANCLSADKKWLIAPIAKSSRGLKGRRARNARPIDPLAAEMVQTLIDFQTELISIGFIDQHLPLFSSPGIIGTSSLTPCDVYLYYKNIDLFCDYFEVERDSLGRRYYIRQHQLRRFFALIFLHCGYGASVGILQWMFGHTDPAHIWNYITEELPGKELQNTLSQALSERIASGGATYYTDVVDLIEAKFGTRNVSLMDAEQLAEYFDFLMESDQMTMEPVFLESDNGLRVDILVVVRKQDEMG</sequence>